<reference evidence="1 2" key="1">
    <citation type="journal article" date="2020" name="Cell">
        <title>Large-Scale Comparative Analyses of Tick Genomes Elucidate Their Genetic Diversity and Vector Capacities.</title>
        <authorList>
            <consortium name="Tick Genome and Microbiome Consortium (TIGMIC)"/>
            <person name="Jia N."/>
            <person name="Wang J."/>
            <person name="Shi W."/>
            <person name="Du L."/>
            <person name="Sun Y."/>
            <person name="Zhan W."/>
            <person name="Jiang J.F."/>
            <person name="Wang Q."/>
            <person name="Zhang B."/>
            <person name="Ji P."/>
            <person name="Bell-Sakyi L."/>
            <person name="Cui X.M."/>
            <person name="Yuan T.T."/>
            <person name="Jiang B.G."/>
            <person name="Yang W.F."/>
            <person name="Lam T.T."/>
            <person name="Chang Q.C."/>
            <person name="Ding S.J."/>
            <person name="Wang X.J."/>
            <person name="Zhu J.G."/>
            <person name="Ruan X.D."/>
            <person name="Zhao L."/>
            <person name="Wei J.T."/>
            <person name="Ye R.Z."/>
            <person name="Que T.C."/>
            <person name="Du C.H."/>
            <person name="Zhou Y.H."/>
            <person name="Cheng J.X."/>
            <person name="Dai P.F."/>
            <person name="Guo W.B."/>
            <person name="Han X.H."/>
            <person name="Huang E.J."/>
            <person name="Li L.F."/>
            <person name="Wei W."/>
            <person name="Gao Y.C."/>
            <person name="Liu J.Z."/>
            <person name="Shao H.Z."/>
            <person name="Wang X."/>
            <person name="Wang C.C."/>
            <person name="Yang T.C."/>
            <person name="Huo Q.B."/>
            <person name="Li W."/>
            <person name="Chen H.Y."/>
            <person name="Chen S.E."/>
            <person name="Zhou L.G."/>
            <person name="Ni X.B."/>
            <person name="Tian J.H."/>
            <person name="Sheng Y."/>
            <person name="Liu T."/>
            <person name="Pan Y.S."/>
            <person name="Xia L.Y."/>
            <person name="Li J."/>
            <person name="Zhao F."/>
            <person name="Cao W.C."/>
        </authorList>
    </citation>
    <scope>NUCLEOTIDE SEQUENCE [LARGE SCALE GENOMIC DNA]</scope>
    <source>
        <strain evidence="1">Iper-2018</strain>
    </source>
</reference>
<sequence>MQQTQPKPDIILIQEANGDLNIPGYQKFTQPSICFTPRKNKKLQPPNTVIAPITTTATYVARHIPSNQINTDHLNDQNQEIVGIECQPPNQSQPITLFNVYWRPNTKIEKTQWIRDLAQKTKGHRVIFAGDFNSHHPLWGYENTNHNGNTLHNQTAQHKFHLINNVTATTRIGNSVEKDTSPDLCWSNNPTGRTWSNTEGTLGSDHHILEIEVAEPTTNCKKSDKSKQNLPKAIITKWGKVRSDLEKNEPPDNFSAWVKDITESIKKHTATPTKTEESPSIDRHLLNLWDTSHKLIKK</sequence>
<gene>
    <name evidence="1" type="ORF">HPB47_005063</name>
</gene>
<comment type="caution">
    <text evidence="1">The sequence shown here is derived from an EMBL/GenBank/DDBJ whole genome shotgun (WGS) entry which is preliminary data.</text>
</comment>
<evidence type="ECO:0000313" key="2">
    <source>
        <dbReference type="Proteomes" id="UP000805193"/>
    </source>
</evidence>
<dbReference type="EMBL" id="JABSTQ010010757">
    <property type="protein sequence ID" value="KAG0418191.1"/>
    <property type="molecule type" value="Genomic_DNA"/>
</dbReference>
<dbReference type="Proteomes" id="UP000805193">
    <property type="component" value="Unassembled WGS sequence"/>
</dbReference>
<organism evidence="1 2">
    <name type="scientific">Ixodes persulcatus</name>
    <name type="common">Taiga tick</name>
    <dbReference type="NCBI Taxonomy" id="34615"/>
    <lineage>
        <taxon>Eukaryota</taxon>
        <taxon>Metazoa</taxon>
        <taxon>Ecdysozoa</taxon>
        <taxon>Arthropoda</taxon>
        <taxon>Chelicerata</taxon>
        <taxon>Arachnida</taxon>
        <taxon>Acari</taxon>
        <taxon>Parasitiformes</taxon>
        <taxon>Ixodida</taxon>
        <taxon>Ixodoidea</taxon>
        <taxon>Ixodidae</taxon>
        <taxon>Ixodinae</taxon>
        <taxon>Ixodes</taxon>
    </lineage>
</organism>
<evidence type="ECO:0000313" key="1">
    <source>
        <dbReference type="EMBL" id="KAG0418191.1"/>
    </source>
</evidence>
<proteinExistence type="predicted"/>
<protein>
    <submittedName>
        <fullName evidence="1">Uncharacterized protein</fullName>
    </submittedName>
</protein>
<name>A0AC60PDZ3_IXOPE</name>
<accession>A0AC60PDZ3</accession>
<keyword evidence="2" id="KW-1185">Reference proteome</keyword>